<dbReference type="PANTHER" id="PTHR37421">
    <property type="entry name" value="UPF0260 PROTEIN YCGN"/>
    <property type="match status" value="1"/>
</dbReference>
<organism evidence="3 4">
    <name type="scientific">Novosphingobium soli</name>
    <dbReference type="NCBI Taxonomy" id="574956"/>
    <lineage>
        <taxon>Bacteria</taxon>
        <taxon>Pseudomonadati</taxon>
        <taxon>Pseudomonadota</taxon>
        <taxon>Alphaproteobacteria</taxon>
        <taxon>Sphingomonadales</taxon>
        <taxon>Sphingomonadaceae</taxon>
        <taxon>Novosphingobium</taxon>
    </lineage>
</organism>
<dbReference type="Pfam" id="PF03692">
    <property type="entry name" value="CxxCxxCC"/>
    <property type="match status" value="1"/>
</dbReference>
<evidence type="ECO:0000313" key="4">
    <source>
        <dbReference type="Proteomes" id="UP001589798"/>
    </source>
</evidence>
<dbReference type="RefSeq" id="WP_379487186.1">
    <property type="nucleotide sequence ID" value="NZ_JBHLWK010000010.1"/>
</dbReference>
<feature type="compositionally biased region" description="Acidic residues" evidence="2">
    <location>
        <begin position="150"/>
        <end position="165"/>
    </location>
</feature>
<dbReference type="NCBIfam" id="NF003507">
    <property type="entry name" value="PRK05170.2-5"/>
    <property type="match status" value="1"/>
</dbReference>
<dbReference type="HAMAP" id="MF_00676">
    <property type="entry name" value="UPF0260"/>
    <property type="match status" value="1"/>
</dbReference>
<dbReference type="EMBL" id="JBHLWK010000010">
    <property type="protein sequence ID" value="MFC0204438.1"/>
    <property type="molecule type" value="Genomic_DNA"/>
</dbReference>
<comment type="caution">
    <text evidence="3">The sequence shown here is derived from an EMBL/GenBank/DDBJ whole genome shotgun (WGS) entry which is preliminary data.</text>
</comment>
<dbReference type="InterPro" id="IPR005358">
    <property type="entry name" value="Puta_zinc/iron-chelating_dom"/>
</dbReference>
<accession>A0ABV6CUP6</accession>
<sequence length="175" mass="19611">MGEVSEGKPFWERPLDQLSREEWEALCDGCGQCCLHKVEDADTGEIYHTNVACKLLDLKTGRCSDYAHRRNHVPDCLRLTPETAGRLPWLPPSCAYRLRAEGDPLPEWHYLVCGDRDAVHRAGMSVAGKVISETVAGPLENHIVWPYGEDEDDAADWDDDDDLEPWDVAPPGRNG</sequence>
<dbReference type="NCBIfam" id="NF003501">
    <property type="entry name" value="PRK05170.1-5"/>
    <property type="match status" value="1"/>
</dbReference>
<dbReference type="Proteomes" id="UP001589798">
    <property type="component" value="Unassembled WGS sequence"/>
</dbReference>
<evidence type="ECO:0000256" key="1">
    <source>
        <dbReference type="HAMAP-Rule" id="MF_00676"/>
    </source>
</evidence>
<reference evidence="3 4" key="1">
    <citation type="submission" date="2024-09" db="EMBL/GenBank/DDBJ databases">
        <authorList>
            <person name="Sun Q."/>
            <person name="Mori K."/>
        </authorList>
    </citation>
    <scope>NUCLEOTIDE SEQUENCE [LARGE SCALE GENOMIC DNA]</scope>
    <source>
        <strain evidence="3 4">CCM 7706</strain>
    </source>
</reference>
<keyword evidence="4" id="KW-1185">Reference proteome</keyword>
<gene>
    <name evidence="3" type="ORF">ACFFJC_09150</name>
</gene>
<feature type="region of interest" description="Disordered" evidence="2">
    <location>
        <begin position="150"/>
        <end position="175"/>
    </location>
</feature>
<dbReference type="InterPro" id="IPR008228">
    <property type="entry name" value="UCP006173"/>
</dbReference>
<evidence type="ECO:0000256" key="2">
    <source>
        <dbReference type="SAM" id="MobiDB-lite"/>
    </source>
</evidence>
<evidence type="ECO:0000313" key="3">
    <source>
        <dbReference type="EMBL" id="MFC0204438.1"/>
    </source>
</evidence>
<comment type="similarity">
    <text evidence="1">Belongs to the UPF0260 family.</text>
</comment>
<protein>
    <recommendedName>
        <fullName evidence="1">UPF0260 protein ACFFJC_09150</fullName>
    </recommendedName>
</protein>
<proteinExistence type="inferred from homology"/>
<name>A0ABV6CUP6_9SPHN</name>
<dbReference type="PANTHER" id="PTHR37421:SF1">
    <property type="entry name" value="UPF0260 PROTEIN YCGN"/>
    <property type="match status" value="1"/>
</dbReference>